<evidence type="ECO:0000313" key="2">
    <source>
        <dbReference type="EMBL" id="OXA48747.1"/>
    </source>
</evidence>
<keyword evidence="3" id="KW-1185">Reference proteome</keyword>
<dbReference type="EMBL" id="LNIX01000011">
    <property type="protein sequence ID" value="OXA48747.1"/>
    <property type="molecule type" value="Genomic_DNA"/>
</dbReference>
<protein>
    <submittedName>
        <fullName evidence="2">Uncharacterized protein</fullName>
    </submittedName>
</protein>
<name>A0A226DVM1_FOLCA</name>
<feature type="region of interest" description="Disordered" evidence="1">
    <location>
        <begin position="128"/>
        <end position="153"/>
    </location>
</feature>
<accession>A0A226DVM1</accession>
<comment type="caution">
    <text evidence="2">The sequence shown here is derived from an EMBL/GenBank/DDBJ whole genome shotgun (WGS) entry which is preliminary data.</text>
</comment>
<evidence type="ECO:0000313" key="3">
    <source>
        <dbReference type="Proteomes" id="UP000198287"/>
    </source>
</evidence>
<organism evidence="2 3">
    <name type="scientific">Folsomia candida</name>
    <name type="common">Springtail</name>
    <dbReference type="NCBI Taxonomy" id="158441"/>
    <lineage>
        <taxon>Eukaryota</taxon>
        <taxon>Metazoa</taxon>
        <taxon>Ecdysozoa</taxon>
        <taxon>Arthropoda</taxon>
        <taxon>Hexapoda</taxon>
        <taxon>Collembola</taxon>
        <taxon>Entomobryomorpha</taxon>
        <taxon>Isotomoidea</taxon>
        <taxon>Isotomidae</taxon>
        <taxon>Proisotominae</taxon>
        <taxon>Folsomia</taxon>
    </lineage>
</organism>
<gene>
    <name evidence="2" type="ORF">Fcan01_16317</name>
</gene>
<proteinExistence type="predicted"/>
<dbReference type="Proteomes" id="UP000198287">
    <property type="component" value="Unassembled WGS sequence"/>
</dbReference>
<feature type="compositionally biased region" description="Polar residues" evidence="1">
    <location>
        <begin position="65"/>
        <end position="77"/>
    </location>
</feature>
<evidence type="ECO:0000256" key="1">
    <source>
        <dbReference type="SAM" id="MobiDB-lite"/>
    </source>
</evidence>
<dbReference type="AlphaFoldDB" id="A0A226DVM1"/>
<sequence>MEKARSRKIFRKVRQGNSDFALISESAEKIIPLPSSSLPEAHTQSSPSPEYLIFEADDISDYSDNNLSTQSNLSANLGSRGPKSPFSKSWMKHIIYEAIQGLENLGNADDDEVWEAIKNWLKNSNKRIESDRKKLEKSNAALPLRNTGPESDN</sequence>
<feature type="region of interest" description="Disordered" evidence="1">
    <location>
        <begin position="65"/>
        <end position="84"/>
    </location>
</feature>
<reference evidence="2 3" key="1">
    <citation type="submission" date="2015-12" db="EMBL/GenBank/DDBJ databases">
        <title>The genome of Folsomia candida.</title>
        <authorList>
            <person name="Faddeeva A."/>
            <person name="Derks M.F."/>
            <person name="Anvar Y."/>
            <person name="Smit S."/>
            <person name="Van Straalen N."/>
            <person name="Roelofs D."/>
        </authorList>
    </citation>
    <scope>NUCLEOTIDE SEQUENCE [LARGE SCALE GENOMIC DNA]</scope>
    <source>
        <strain evidence="2 3">VU population</strain>
        <tissue evidence="2">Whole body</tissue>
    </source>
</reference>
<feature type="compositionally biased region" description="Basic and acidic residues" evidence="1">
    <location>
        <begin position="128"/>
        <end position="137"/>
    </location>
</feature>